<comment type="caution">
    <text evidence="1">The sequence shown here is derived from an EMBL/GenBank/DDBJ whole genome shotgun (WGS) entry which is preliminary data.</text>
</comment>
<sequence>MENPFQDLRVIEWVGDGERRGTRGSFCQSQSAARLKARCIECQNVNCQWDKTSIVPELKIPTSGSADIITYTWKGIVQENLMPSRNLDKVVAPVNPDHQADPQVSTESFLNGIWEHSSTYARDFLLEDSTATKDAFDYDYTRRFTMPIWNTGLC</sequence>
<evidence type="ECO:0000313" key="2">
    <source>
        <dbReference type="Proteomes" id="UP000214365"/>
    </source>
</evidence>
<evidence type="ECO:0000313" key="1">
    <source>
        <dbReference type="EMBL" id="OKL57182.1"/>
    </source>
</evidence>
<dbReference type="EMBL" id="LFMY01000012">
    <property type="protein sequence ID" value="OKL57182.1"/>
    <property type="molecule type" value="Genomic_DNA"/>
</dbReference>
<dbReference type="AlphaFoldDB" id="A0A225A914"/>
<accession>A0A225A914</accession>
<name>A0A225A914_TALAT</name>
<dbReference type="GeneID" id="31007303"/>
<organism evidence="1 2">
    <name type="scientific">Talaromyces atroroseus</name>
    <dbReference type="NCBI Taxonomy" id="1441469"/>
    <lineage>
        <taxon>Eukaryota</taxon>
        <taxon>Fungi</taxon>
        <taxon>Dikarya</taxon>
        <taxon>Ascomycota</taxon>
        <taxon>Pezizomycotina</taxon>
        <taxon>Eurotiomycetes</taxon>
        <taxon>Eurotiomycetidae</taxon>
        <taxon>Eurotiales</taxon>
        <taxon>Trichocomaceae</taxon>
        <taxon>Talaromyces</taxon>
        <taxon>Talaromyces sect. Trachyspermi</taxon>
    </lineage>
</organism>
<proteinExistence type="predicted"/>
<reference evidence="1 2" key="1">
    <citation type="submission" date="2015-06" db="EMBL/GenBank/DDBJ databases">
        <title>Talaromyces atroroseus IBT 11181 draft genome.</title>
        <authorList>
            <person name="Rasmussen K.B."/>
            <person name="Rasmussen S."/>
            <person name="Petersen B."/>
            <person name="Sicheritz-Ponten T."/>
            <person name="Mortensen U.H."/>
            <person name="Thrane U."/>
        </authorList>
    </citation>
    <scope>NUCLEOTIDE SEQUENCE [LARGE SCALE GENOMIC DNA]</scope>
    <source>
        <strain evidence="1 2">IBT 11181</strain>
    </source>
</reference>
<dbReference type="RefSeq" id="XP_020117303.1">
    <property type="nucleotide sequence ID" value="XM_020262453.1"/>
</dbReference>
<dbReference type="Proteomes" id="UP000214365">
    <property type="component" value="Unassembled WGS sequence"/>
</dbReference>
<protein>
    <submittedName>
        <fullName evidence="1">Uncharacterized protein</fullName>
    </submittedName>
</protein>
<gene>
    <name evidence="1" type="ORF">UA08_07547</name>
</gene>
<dbReference type="OrthoDB" id="10462102at2759"/>
<keyword evidence="2" id="KW-1185">Reference proteome</keyword>